<name>A0A645FEM4_9ZZZZ</name>
<dbReference type="EMBL" id="VSSQ01059267">
    <property type="protein sequence ID" value="MPN12845.1"/>
    <property type="molecule type" value="Genomic_DNA"/>
</dbReference>
<evidence type="ECO:0000313" key="1">
    <source>
        <dbReference type="EMBL" id="MPN12845.1"/>
    </source>
</evidence>
<comment type="caution">
    <text evidence="1">The sequence shown here is derived from an EMBL/GenBank/DDBJ whole genome shotgun (WGS) entry which is preliminary data.</text>
</comment>
<accession>A0A645FEM4</accession>
<sequence length="131" mass="14759">MRQHVAQQIDFTRADKGGGIYPQRGGESPDWNTFKQAVNRASVELFNGIQLLGGKTGLLWMMNARQIESAHHLNQRLAVEQGEIIQVHTGNQRPVHVAIRDRVKLARRSCNVTEGSHRRIFIDRNADIPGV</sequence>
<proteinExistence type="predicted"/>
<organism evidence="1">
    <name type="scientific">bioreactor metagenome</name>
    <dbReference type="NCBI Taxonomy" id="1076179"/>
    <lineage>
        <taxon>unclassified sequences</taxon>
        <taxon>metagenomes</taxon>
        <taxon>ecological metagenomes</taxon>
    </lineage>
</organism>
<reference evidence="1" key="1">
    <citation type="submission" date="2019-08" db="EMBL/GenBank/DDBJ databases">
        <authorList>
            <person name="Kucharzyk K."/>
            <person name="Murdoch R.W."/>
            <person name="Higgins S."/>
            <person name="Loffler F."/>
        </authorList>
    </citation>
    <scope>NUCLEOTIDE SEQUENCE</scope>
</reference>
<gene>
    <name evidence="1" type="ORF">SDC9_160165</name>
</gene>
<dbReference type="AlphaFoldDB" id="A0A645FEM4"/>
<protein>
    <submittedName>
        <fullName evidence="1">Uncharacterized protein</fullName>
    </submittedName>
</protein>